<reference evidence="4 5" key="1">
    <citation type="journal article" date="2016" name="Front. Microbiol.">
        <title>Fuerstia marisgermanicae gen. nov., sp. nov., an Unusual Member of the Phylum Planctomycetes from the German Wadden Sea.</title>
        <authorList>
            <person name="Kohn T."/>
            <person name="Heuer A."/>
            <person name="Jogler M."/>
            <person name="Vollmers J."/>
            <person name="Boedeker C."/>
            <person name="Bunk B."/>
            <person name="Rast P."/>
            <person name="Borchert D."/>
            <person name="Glockner I."/>
            <person name="Freese H.M."/>
            <person name="Klenk H.P."/>
            <person name="Overmann J."/>
            <person name="Kaster A.K."/>
            <person name="Rohde M."/>
            <person name="Wiegand S."/>
            <person name="Jogler C."/>
        </authorList>
    </citation>
    <scope>NUCLEOTIDE SEQUENCE [LARGE SCALE GENOMIC DNA]</scope>
    <source>
        <strain evidence="4 5">NH11</strain>
    </source>
</reference>
<feature type="chain" id="PRO_5012026587" evidence="3">
    <location>
        <begin position="18"/>
        <end position="149"/>
    </location>
</feature>
<evidence type="ECO:0000313" key="5">
    <source>
        <dbReference type="Proteomes" id="UP000187735"/>
    </source>
</evidence>
<evidence type="ECO:0000256" key="1">
    <source>
        <dbReference type="ARBA" id="ARBA00022574"/>
    </source>
</evidence>
<dbReference type="STRING" id="1891926.Fuma_06309"/>
<name>A0A1P8WRE9_9PLAN</name>
<dbReference type="PANTHER" id="PTHR19848:SF8">
    <property type="entry name" value="F-BOX AND WD REPEAT DOMAIN CONTAINING 7"/>
    <property type="match status" value="1"/>
</dbReference>
<keyword evidence="5" id="KW-1185">Reference proteome</keyword>
<dbReference type="Pfam" id="PF00400">
    <property type="entry name" value="WD40"/>
    <property type="match status" value="2"/>
</dbReference>
<keyword evidence="3" id="KW-0732">Signal</keyword>
<keyword evidence="1" id="KW-0853">WD repeat</keyword>
<accession>A0A1P8WRE9</accession>
<dbReference type="RefSeq" id="WP_077027624.1">
    <property type="nucleotide sequence ID" value="NZ_CP017641.1"/>
</dbReference>
<dbReference type="Proteomes" id="UP000187735">
    <property type="component" value="Chromosome"/>
</dbReference>
<dbReference type="PANTHER" id="PTHR19848">
    <property type="entry name" value="WD40 REPEAT PROTEIN"/>
    <property type="match status" value="1"/>
</dbReference>
<organism evidence="4 5">
    <name type="scientific">Fuerstiella marisgermanici</name>
    <dbReference type="NCBI Taxonomy" id="1891926"/>
    <lineage>
        <taxon>Bacteria</taxon>
        <taxon>Pseudomonadati</taxon>
        <taxon>Planctomycetota</taxon>
        <taxon>Planctomycetia</taxon>
        <taxon>Planctomycetales</taxon>
        <taxon>Planctomycetaceae</taxon>
        <taxon>Fuerstiella</taxon>
    </lineage>
</organism>
<dbReference type="SMART" id="SM00320">
    <property type="entry name" value="WD40"/>
    <property type="match status" value="2"/>
</dbReference>
<proteinExistence type="predicted"/>
<dbReference type="Gene3D" id="2.130.10.10">
    <property type="entry name" value="YVTN repeat-like/Quinoprotein amine dehydrogenase"/>
    <property type="match status" value="1"/>
</dbReference>
<dbReference type="AlphaFoldDB" id="A0A1P8WRE9"/>
<keyword evidence="2" id="KW-0677">Repeat</keyword>
<dbReference type="InterPro" id="IPR015943">
    <property type="entry name" value="WD40/YVTN_repeat-like_dom_sf"/>
</dbReference>
<dbReference type="InterPro" id="IPR011047">
    <property type="entry name" value="Quinoprotein_ADH-like_sf"/>
</dbReference>
<evidence type="ECO:0000256" key="2">
    <source>
        <dbReference type="ARBA" id="ARBA00022737"/>
    </source>
</evidence>
<dbReference type="EMBL" id="CP017641">
    <property type="protein sequence ID" value="APZ96636.1"/>
    <property type="molecule type" value="Genomic_DNA"/>
</dbReference>
<feature type="signal peptide" evidence="3">
    <location>
        <begin position="1"/>
        <end position="17"/>
    </location>
</feature>
<dbReference type="KEGG" id="fmr:Fuma_06309"/>
<evidence type="ECO:0000256" key="3">
    <source>
        <dbReference type="SAM" id="SignalP"/>
    </source>
</evidence>
<dbReference type="InterPro" id="IPR001680">
    <property type="entry name" value="WD40_rpt"/>
</dbReference>
<evidence type="ECO:0000313" key="4">
    <source>
        <dbReference type="EMBL" id="APZ96636.1"/>
    </source>
</evidence>
<sequence length="149" mass="16979" precursor="true">MILQLVASLLVIIQASAQPQILDGHSHSVWHVQFSPDKSSLVSASSTSEGEEPEICNWNMATLTVRWKVRPFEQWVFDVHFDSNGNYVLATDRQNSVKQWEISTGKLRNEIRVQEIQTVRYSPDGNFIGPSGIIVGRGRVLRSRRGWRF</sequence>
<dbReference type="SUPFAM" id="SSF50998">
    <property type="entry name" value="Quinoprotein alcohol dehydrogenase-like"/>
    <property type="match status" value="1"/>
</dbReference>
<gene>
    <name evidence="4" type="ORF">Fuma_06309</name>
</gene>
<protein>
    <submittedName>
        <fullName evidence="4">Uncharacterized protein</fullName>
    </submittedName>
</protein>